<evidence type="ECO:0000256" key="5">
    <source>
        <dbReference type="ARBA" id="ARBA00023242"/>
    </source>
</evidence>
<evidence type="ECO:0000313" key="8">
    <source>
        <dbReference type="Proteomes" id="UP001430356"/>
    </source>
</evidence>
<evidence type="ECO:0000256" key="1">
    <source>
        <dbReference type="ARBA" id="ARBA00004604"/>
    </source>
</evidence>
<gene>
    <name evidence="7" type="ORF">NESM_000631700</name>
</gene>
<dbReference type="GO" id="GO:0042273">
    <property type="term" value="P:ribosomal large subunit biogenesis"/>
    <property type="evidence" value="ECO:0007669"/>
    <property type="project" value="TreeGrafter"/>
</dbReference>
<feature type="compositionally biased region" description="Low complexity" evidence="6">
    <location>
        <begin position="76"/>
        <end position="94"/>
    </location>
</feature>
<keyword evidence="5" id="KW-0539">Nucleus</keyword>
<dbReference type="InterPro" id="IPR008610">
    <property type="entry name" value="Ebp2"/>
</dbReference>
<comment type="caution">
    <text evidence="7">The sequence shown here is derived from an EMBL/GenBank/DDBJ whole genome shotgun (WGS) entry which is preliminary data.</text>
</comment>
<feature type="region of interest" description="Disordered" evidence="6">
    <location>
        <begin position="1"/>
        <end position="104"/>
    </location>
</feature>
<dbReference type="GO" id="GO:0030687">
    <property type="term" value="C:preribosome, large subunit precursor"/>
    <property type="evidence" value="ECO:0007669"/>
    <property type="project" value="TreeGrafter"/>
</dbReference>
<name>A0AAW0EUQ7_9TRYP</name>
<evidence type="ECO:0000313" key="7">
    <source>
        <dbReference type="EMBL" id="KAK7196901.1"/>
    </source>
</evidence>
<keyword evidence="8" id="KW-1185">Reference proteome</keyword>
<proteinExistence type="inferred from homology"/>
<feature type="compositionally biased region" description="Basic residues" evidence="6">
    <location>
        <begin position="272"/>
        <end position="281"/>
    </location>
</feature>
<keyword evidence="4" id="KW-0175">Coiled coil</keyword>
<keyword evidence="3" id="KW-0690">Ribosome biogenesis</keyword>
<sequence length="281" mass="32111">MPVYDLAARKQKGLLRRRTAEEGEAARAKEDQKRTEEEEDEDDEEEDVEEGESFDEDEEVDSDEAMEDDDDDDDAAPAAPASAKSSAADAAAGATRVEFSEPAQWVERMALTSTRSLPSDLNADDDPKREEAFIQQTLLSVTRGISLLEEAKVPWKRPDDYYAEMYKSDVHMNDVRQAMEASKARIEAQAHRRSMKEQKKYGKEVQAEVLRQRAKYKRDMQDSLSDWRKKRRGNGSLQDMLNDDEDGERDTKRSKTQRTPRAHSVRPGGSKRPGKNARRRR</sequence>
<dbReference type="Pfam" id="PF05890">
    <property type="entry name" value="Ebp2"/>
    <property type="match status" value="1"/>
</dbReference>
<organism evidence="7 8">
    <name type="scientific">Novymonas esmeraldas</name>
    <dbReference type="NCBI Taxonomy" id="1808958"/>
    <lineage>
        <taxon>Eukaryota</taxon>
        <taxon>Discoba</taxon>
        <taxon>Euglenozoa</taxon>
        <taxon>Kinetoplastea</taxon>
        <taxon>Metakinetoplastina</taxon>
        <taxon>Trypanosomatida</taxon>
        <taxon>Trypanosomatidae</taxon>
        <taxon>Novymonas</taxon>
    </lineage>
</organism>
<evidence type="ECO:0000256" key="6">
    <source>
        <dbReference type="SAM" id="MobiDB-lite"/>
    </source>
</evidence>
<dbReference type="AlphaFoldDB" id="A0AAW0EUQ7"/>
<evidence type="ECO:0000256" key="2">
    <source>
        <dbReference type="ARBA" id="ARBA00007336"/>
    </source>
</evidence>
<protein>
    <submittedName>
        <fullName evidence="7">Eukaryotic rRNA processing protein EBP2</fullName>
    </submittedName>
</protein>
<feature type="compositionally biased region" description="Basic and acidic residues" evidence="6">
    <location>
        <begin position="183"/>
        <end position="206"/>
    </location>
</feature>
<dbReference type="EMBL" id="JAECZO010000088">
    <property type="protein sequence ID" value="KAK7196901.1"/>
    <property type="molecule type" value="Genomic_DNA"/>
</dbReference>
<comment type="subcellular location">
    <subcellularLocation>
        <location evidence="1">Nucleus</location>
        <location evidence="1">Nucleolus</location>
    </subcellularLocation>
</comment>
<evidence type="ECO:0000256" key="3">
    <source>
        <dbReference type="ARBA" id="ARBA00022517"/>
    </source>
</evidence>
<feature type="compositionally biased region" description="Basic and acidic residues" evidence="6">
    <location>
        <begin position="217"/>
        <end position="227"/>
    </location>
</feature>
<dbReference type="GO" id="GO:0005730">
    <property type="term" value="C:nucleolus"/>
    <property type="evidence" value="ECO:0007669"/>
    <property type="project" value="UniProtKB-SubCell"/>
</dbReference>
<feature type="region of interest" description="Disordered" evidence="6">
    <location>
        <begin position="183"/>
        <end position="281"/>
    </location>
</feature>
<feature type="compositionally biased region" description="Acidic residues" evidence="6">
    <location>
        <begin position="37"/>
        <end position="75"/>
    </location>
</feature>
<reference evidence="7 8" key="1">
    <citation type="journal article" date="2021" name="MBio">
        <title>A New Model Trypanosomatid, Novymonas esmeraldas: Genomic Perception of Its 'Candidatus Pandoraea novymonadis' Endosymbiont.</title>
        <authorList>
            <person name="Zakharova A."/>
            <person name="Saura A."/>
            <person name="Butenko A."/>
            <person name="Podesvova L."/>
            <person name="Warmusova S."/>
            <person name="Kostygov A.Y."/>
            <person name="Nenarokova A."/>
            <person name="Lukes J."/>
            <person name="Opperdoes F.R."/>
            <person name="Yurchenko V."/>
        </authorList>
    </citation>
    <scope>NUCLEOTIDE SEQUENCE [LARGE SCALE GENOMIC DNA]</scope>
    <source>
        <strain evidence="7 8">E262AT.01</strain>
    </source>
</reference>
<evidence type="ECO:0000256" key="4">
    <source>
        <dbReference type="ARBA" id="ARBA00023054"/>
    </source>
</evidence>
<comment type="similarity">
    <text evidence="2">Belongs to the EBP2 family.</text>
</comment>
<dbReference type="GO" id="GO:0034399">
    <property type="term" value="C:nuclear periphery"/>
    <property type="evidence" value="ECO:0007669"/>
    <property type="project" value="TreeGrafter"/>
</dbReference>
<accession>A0AAW0EUQ7</accession>
<dbReference type="PANTHER" id="PTHR13028">
    <property type="entry name" value="RRNA PROCESSING PROTEIN EBNA1-BINDING PROTEIN-RELATED"/>
    <property type="match status" value="1"/>
</dbReference>
<dbReference type="Proteomes" id="UP001430356">
    <property type="component" value="Unassembled WGS sequence"/>
</dbReference>
<feature type="compositionally biased region" description="Basic and acidic residues" evidence="6">
    <location>
        <begin position="18"/>
        <end position="36"/>
    </location>
</feature>
<dbReference type="PANTHER" id="PTHR13028:SF0">
    <property type="entry name" value="RRNA-PROCESSING PROTEIN EBP2-RELATED"/>
    <property type="match status" value="1"/>
</dbReference>
<dbReference type="GO" id="GO:0006364">
    <property type="term" value="P:rRNA processing"/>
    <property type="evidence" value="ECO:0007669"/>
    <property type="project" value="TreeGrafter"/>
</dbReference>
<feature type="region of interest" description="Disordered" evidence="6">
    <location>
        <begin position="110"/>
        <end position="129"/>
    </location>
</feature>
<feature type="compositionally biased region" description="Basic residues" evidence="6">
    <location>
        <begin position="252"/>
        <end position="264"/>
    </location>
</feature>